<protein>
    <submittedName>
        <fullName evidence="4">1-hydroxy-2-methyl-2-(E)-butenyl 4-diphosphate synthase</fullName>
    </submittedName>
</protein>
<dbReference type="InterPro" id="IPR011005">
    <property type="entry name" value="Dihydropteroate_synth-like_sf"/>
</dbReference>
<evidence type="ECO:0000256" key="1">
    <source>
        <dbReference type="ARBA" id="ARBA00001966"/>
    </source>
</evidence>
<keyword evidence="2" id="KW-0408">Iron</keyword>
<evidence type="ECO:0000313" key="5">
    <source>
        <dbReference type="Proteomes" id="UP000315925"/>
    </source>
</evidence>
<dbReference type="GO" id="GO:0019288">
    <property type="term" value="P:isopentenyl diphosphate biosynthetic process, methylerythritol 4-phosphate pathway"/>
    <property type="evidence" value="ECO:0007669"/>
    <property type="project" value="TreeGrafter"/>
</dbReference>
<feature type="domain" description="IspG TIM-barrel" evidence="3">
    <location>
        <begin position="38"/>
        <end position="207"/>
    </location>
</feature>
<organism evidence="4 5">
    <name type="scientific">Methylacidiphilum kamchatkense Kam1</name>
    <dbReference type="NCBI Taxonomy" id="1202785"/>
    <lineage>
        <taxon>Bacteria</taxon>
        <taxon>Pseudomonadati</taxon>
        <taxon>Verrucomicrobiota</taxon>
        <taxon>Methylacidiphilae</taxon>
        <taxon>Methylacidiphilales</taxon>
        <taxon>Methylacidiphilaceae</taxon>
        <taxon>Methylacidiphilum (ex Ratnadevi et al. 2023)</taxon>
    </lineage>
</organism>
<evidence type="ECO:0000259" key="3">
    <source>
        <dbReference type="Pfam" id="PF04551"/>
    </source>
</evidence>
<dbReference type="PANTHER" id="PTHR30454">
    <property type="entry name" value="4-HYDROXY-3-METHYLBUT-2-EN-1-YL DIPHOSPHATE SYNTHASE"/>
    <property type="match status" value="1"/>
</dbReference>
<keyword evidence="2" id="KW-0411">Iron-sulfur</keyword>
<keyword evidence="2" id="KW-0479">Metal-binding</keyword>
<dbReference type="GO" id="GO:0051539">
    <property type="term" value="F:4 iron, 4 sulfur cluster binding"/>
    <property type="evidence" value="ECO:0007669"/>
    <property type="project" value="UniProtKB-KW"/>
</dbReference>
<reference evidence="5" key="1">
    <citation type="submission" date="2019-03" db="EMBL/GenBank/DDBJ databases">
        <title>Complete genome of Methylacidiphilum kamchatkense Kam1.</title>
        <authorList>
            <person name="Kruse T."/>
            <person name="Murarilal Ratnadevi C."/>
            <person name="Erikstad H.-A."/>
            <person name="Birkeland N.-K."/>
        </authorList>
    </citation>
    <scope>NUCLEOTIDE SEQUENCE [LARGE SCALE GENOMIC DNA]</scope>
    <source>
        <strain evidence="5">kam1</strain>
    </source>
</reference>
<comment type="cofactor">
    <cofactor evidence="1">
        <name>[4Fe-4S] cluster</name>
        <dbReference type="ChEBI" id="CHEBI:49883"/>
    </cofactor>
</comment>
<name>A0A516TK18_9BACT</name>
<dbReference type="GO" id="GO:0046429">
    <property type="term" value="F:4-hydroxy-3-methylbut-2-en-1-yl diphosphate synthase activity (ferredoxin)"/>
    <property type="evidence" value="ECO:0007669"/>
    <property type="project" value="InterPro"/>
</dbReference>
<sequence length="228" mass="26255">MLRRENRLPSLILPNENGGATMFSYKRNFFEYTRRPVREVRVGSVGLGGHHPIVVQSMLTSDTMDTDSCLKEAMELVDCGCQIVRITAPTVKDAANLEFIRKGLDQLGCNVPIVADIHFKPEAAMEAAKWVEKIRINPGNFSDRKKFIIRSYTDQEYNEELRRIEQTFLPLLEFCSKRKIALRIGTNHGSLSDRIMNRYGTALMVWSKVLWNMQRFVENTAFMTLSFR</sequence>
<dbReference type="EMBL" id="CP037899">
    <property type="protein sequence ID" value="QDQ41598.1"/>
    <property type="molecule type" value="Genomic_DNA"/>
</dbReference>
<gene>
    <name evidence="4" type="ORF">kam1_345</name>
</gene>
<dbReference type="Proteomes" id="UP000315925">
    <property type="component" value="Chromosome"/>
</dbReference>
<dbReference type="Pfam" id="PF04551">
    <property type="entry name" value="GcpE"/>
    <property type="match status" value="1"/>
</dbReference>
<keyword evidence="2" id="KW-0004">4Fe-4S</keyword>
<evidence type="ECO:0000313" key="4">
    <source>
        <dbReference type="EMBL" id="QDQ41598.1"/>
    </source>
</evidence>
<dbReference type="InterPro" id="IPR004588">
    <property type="entry name" value="IspG_bac-typ"/>
</dbReference>
<dbReference type="InterPro" id="IPR058578">
    <property type="entry name" value="IspG_TIM"/>
</dbReference>
<dbReference type="KEGG" id="mkc:kam1_345"/>
<dbReference type="AlphaFoldDB" id="A0A516TK18"/>
<dbReference type="Gene3D" id="3.20.20.20">
    <property type="entry name" value="Dihydropteroate synthase-like"/>
    <property type="match status" value="1"/>
</dbReference>
<proteinExistence type="predicted"/>
<accession>A0A516TK18</accession>
<evidence type="ECO:0000256" key="2">
    <source>
        <dbReference type="ARBA" id="ARBA00022485"/>
    </source>
</evidence>
<dbReference type="GO" id="GO:0016114">
    <property type="term" value="P:terpenoid biosynthetic process"/>
    <property type="evidence" value="ECO:0007669"/>
    <property type="project" value="InterPro"/>
</dbReference>
<dbReference type="PANTHER" id="PTHR30454:SF0">
    <property type="entry name" value="4-HYDROXY-3-METHYLBUT-2-EN-1-YL DIPHOSPHATE SYNTHASE (FERREDOXIN), CHLOROPLASTIC"/>
    <property type="match status" value="1"/>
</dbReference>